<proteinExistence type="predicted"/>
<accession>A0A5K7SH23</accession>
<dbReference type="AlphaFoldDB" id="A0A5K7SH23"/>
<sequence>MYTLKTISCSLIFALVFSQCTNNTSKPVEVPKKVQEVDKNSLNYKISNELSEFSGSSFIAKKADDFLKQWNLAGMTMAIVKDGKLVFAHGYGYSDVEAKTVVTPGNLFRIASVSKLITAVAIMKLVEKKVISLDSKVFGPKAILKDSIFNKVVDKRLYNITVRHLLAHAGGWTLTYGDPAFNSLVVLEKTGETGAATMDSYCRFVATRKLHFEPGKRSSYSNMGYMFLSKVIEAASGKKYDDFVINDVLKPQGILDMHIGRSYLADKRINEVKYYEAEDSPMIPSFDGSGTMVPKPYGGNPIELLSSAGGWIASSVELAKLMVLIDGFRSVPDMISGHLIDQMVVHKDFKGPLGWKVVKKNGDWIRTGSMAGTSAIVKRQSNGFGWVIIINSSSWKGPRLPAYVDYMMRQIEKKITSWPKKDLFKYEPTKSLK</sequence>
<dbReference type="InterPro" id="IPR012338">
    <property type="entry name" value="Beta-lactam/transpept-like"/>
</dbReference>
<name>A0A5K7SH23_9BACT</name>
<dbReference type="Pfam" id="PF00144">
    <property type="entry name" value="Beta-lactamase"/>
    <property type="match status" value="1"/>
</dbReference>
<reference evidence="2" key="1">
    <citation type="journal article" date="2020" name="Int. J. Syst. Evol. Microbiol.">
        <title>Aquipluma nitroreducens gen. nov. sp. nov., a novel facultatively anaerobic bacterium isolated from a freshwater lake.</title>
        <authorList>
            <person name="Watanabe M."/>
            <person name="Kojima H."/>
            <person name="Fukui M."/>
        </authorList>
    </citation>
    <scope>NUCLEOTIDE SEQUENCE</scope>
    <source>
        <strain evidence="2">MeG22</strain>
    </source>
</reference>
<dbReference type="KEGG" id="anf:AQPE_4973"/>
<dbReference type="PANTHER" id="PTHR46825:SF9">
    <property type="entry name" value="BETA-LACTAMASE-RELATED DOMAIN-CONTAINING PROTEIN"/>
    <property type="match status" value="1"/>
</dbReference>
<keyword evidence="3" id="KW-1185">Reference proteome</keyword>
<evidence type="ECO:0000259" key="1">
    <source>
        <dbReference type="Pfam" id="PF00144"/>
    </source>
</evidence>
<evidence type="ECO:0000313" key="3">
    <source>
        <dbReference type="Proteomes" id="UP001193389"/>
    </source>
</evidence>
<evidence type="ECO:0000313" key="2">
    <source>
        <dbReference type="EMBL" id="BBE20779.1"/>
    </source>
</evidence>
<dbReference type="InterPro" id="IPR001466">
    <property type="entry name" value="Beta-lactam-related"/>
</dbReference>
<gene>
    <name evidence="2" type="ORF">AQPE_4973</name>
</gene>
<protein>
    <submittedName>
        <fullName evidence="2">Beta-lactamase</fullName>
    </submittedName>
</protein>
<dbReference type="PANTHER" id="PTHR46825">
    <property type="entry name" value="D-ALANYL-D-ALANINE-CARBOXYPEPTIDASE/ENDOPEPTIDASE AMPH"/>
    <property type="match status" value="1"/>
</dbReference>
<dbReference type="InterPro" id="IPR050491">
    <property type="entry name" value="AmpC-like"/>
</dbReference>
<dbReference type="Gene3D" id="3.40.710.10">
    <property type="entry name" value="DD-peptidase/beta-lactamase superfamily"/>
    <property type="match status" value="1"/>
</dbReference>
<organism evidence="2 3">
    <name type="scientific">Aquipluma nitroreducens</name>
    <dbReference type="NCBI Taxonomy" id="2010828"/>
    <lineage>
        <taxon>Bacteria</taxon>
        <taxon>Pseudomonadati</taxon>
        <taxon>Bacteroidota</taxon>
        <taxon>Bacteroidia</taxon>
        <taxon>Marinilabiliales</taxon>
        <taxon>Prolixibacteraceae</taxon>
        <taxon>Aquipluma</taxon>
    </lineage>
</organism>
<dbReference type="RefSeq" id="WP_318348878.1">
    <property type="nucleotide sequence ID" value="NZ_AP018694.1"/>
</dbReference>
<feature type="domain" description="Beta-lactamase-related" evidence="1">
    <location>
        <begin position="61"/>
        <end position="395"/>
    </location>
</feature>
<dbReference type="SUPFAM" id="SSF56601">
    <property type="entry name" value="beta-lactamase/transpeptidase-like"/>
    <property type="match status" value="1"/>
</dbReference>
<dbReference type="EMBL" id="AP018694">
    <property type="protein sequence ID" value="BBE20779.1"/>
    <property type="molecule type" value="Genomic_DNA"/>
</dbReference>
<dbReference type="Proteomes" id="UP001193389">
    <property type="component" value="Chromosome"/>
</dbReference>